<dbReference type="GO" id="GO:0005737">
    <property type="term" value="C:cytoplasm"/>
    <property type="evidence" value="ECO:0007669"/>
    <property type="project" value="TreeGrafter"/>
</dbReference>
<dbReference type="GO" id="GO:0003995">
    <property type="term" value="F:acyl-CoA dehydrogenase activity"/>
    <property type="evidence" value="ECO:0007669"/>
    <property type="project" value="TreeGrafter"/>
</dbReference>
<feature type="domain" description="Acyl-CoA dehydrogenase/oxidase C-terminal" evidence="8">
    <location>
        <begin position="239"/>
        <end position="387"/>
    </location>
</feature>
<dbReference type="Gene3D" id="1.10.540.10">
    <property type="entry name" value="Acyl-CoA dehydrogenase/oxidase, N-terminal domain"/>
    <property type="match status" value="1"/>
</dbReference>
<dbReference type="PANTHER" id="PTHR48083">
    <property type="entry name" value="MEDIUM-CHAIN SPECIFIC ACYL-COA DEHYDROGENASE, MITOCHONDRIAL-RELATED"/>
    <property type="match status" value="1"/>
</dbReference>
<evidence type="ECO:0000256" key="2">
    <source>
        <dbReference type="ARBA" id="ARBA00009347"/>
    </source>
</evidence>
<dbReference type="eggNOG" id="COG1960">
    <property type="taxonomic scope" value="Bacteria"/>
</dbReference>
<comment type="cofactor">
    <cofactor evidence="1 7">
        <name>FAD</name>
        <dbReference type="ChEBI" id="CHEBI:57692"/>
    </cofactor>
</comment>
<keyword evidence="4 7" id="KW-0285">Flavoprotein</keyword>
<keyword evidence="5 7" id="KW-0274">FAD</keyword>
<evidence type="ECO:0000256" key="6">
    <source>
        <dbReference type="ARBA" id="ARBA00023002"/>
    </source>
</evidence>
<evidence type="ECO:0000313" key="12">
    <source>
        <dbReference type="Proteomes" id="UP000185062"/>
    </source>
</evidence>
<dbReference type="InterPro" id="IPR009100">
    <property type="entry name" value="AcylCoA_DH/oxidase_NM_dom_sf"/>
</dbReference>
<sequence>MLTINRRSTHTILAQSLANEVRRFVDELIIPNEPQLACKENQSAQLQSELAEKARSAGLWGLFYPASYGGKITALEDYLLVAEQEARTEFSSDIFGSHSALDAHMLLKFGNHEIRKQFLEPMISGKTIPSYGMTEPEHSGSIPDLITTSAHLSNGNWHINGRKWFVSNAHKATFITVLARTGEKDALLSSALSMIIVPANTTGLKVERPIPIAGSSLDQSEISFNAVQVPEHYLLGGCGKGLELMNQRLGIGRLLRAMSWVGLAQRCLDLMGARINSAHGRSARLPEKQLVRQHIGNTYQAIASARALIRIAARGVDTQCSSHIEINTAKMAASRALCIASDSAIQLYGAEGISDLTPLSGISKIARASRILDGTEDSLISSIGRQLIHFYQQKSTYSFD</sequence>
<dbReference type="InterPro" id="IPR036250">
    <property type="entry name" value="AcylCo_DH-like_C"/>
</dbReference>
<dbReference type="EMBL" id="FSRO01000001">
    <property type="protein sequence ID" value="SIO36545.1"/>
    <property type="molecule type" value="Genomic_DNA"/>
</dbReference>
<dbReference type="Pfam" id="PF00441">
    <property type="entry name" value="Acyl-CoA_dh_1"/>
    <property type="match status" value="1"/>
</dbReference>
<evidence type="ECO:0000256" key="4">
    <source>
        <dbReference type="ARBA" id="ARBA00022630"/>
    </source>
</evidence>
<proteinExistence type="inferred from homology"/>
<keyword evidence="6 7" id="KW-0560">Oxidoreductase</keyword>
<dbReference type="Pfam" id="PF02771">
    <property type="entry name" value="Acyl-CoA_dh_N"/>
    <property type="match status" value="1"/>
</dbReference>
<organism evidence="11 12">
    <name type="scientific">Nitrosomonas cryotolerans ATCC 49181</name>
    <dbReference type="NCBI Taxonomy" id="1131553"/>
    <lineage>
        <taxon>Bacteria</taxon>
        <taxon>Pseudomonadati</taxon>
        <taxon>Pseudomonadota</taxon>
        <taxon>Betaproteobacteria</taxon>
        <taxon>Nitrosomonadales</taxon>
        <taxon>Nitrosomonadaceae</taxon>
        <taxon>Nitrosomonas</taxon>
    </lineage>
</organism>
<dbReference type="CDD" id="cd00567">
    <property type="entry name" value="ACAD"/>
    <property type="match status" value="1"/>
</dbReference>
<reference evidence="11 12" key="1">
    <citation type="submission" date="2016-12" db="EMBL/GenBank/DDBJ databases">
        <authorList>
            <person name="Song W.-J."/>
            <person name="Kurnit D.M."/>
        </authorList>
    </citation>
    <scope>NUCLEOTIDE SEQUENCE [LARGE SCALE GENOMIC DNA]</scope>
    <source>
        <strain evidence="11 12">ATCC 49181</strain>
    </source>
</reference>
<evidence type="ECO:0000259" key="9">
    <source>
        <dbReference type="Pfam" id="PF02770"/>
    </source>
</evidence>
<dbReference type="InterPro" id="IPR037069">
    <property type="entry name" value="AcylCoA_DH/ox_N_sf"/>
</dbReference>
<dbReference type="Proteomes" id="UP000185062">
    <property type="component" value="Unassembled WGS sequence"/>
</dbReference>
<keyword evidence="12" id="KW-1185">Reference proteome</keyword>
<dbReference type="AlphaFoldDB" id="A0A1N6IX61"/>
<gene>
    <name evidence="11" type="ORF">SAMN02743940_2142</name>
</gene>
<dbReference type="InterPro" id="IPR046373">
    <property type="entry name" value="Acyl-CoA_Oxase/DH_mid-dom_sf"/>
</dbReference>
<evidence type="ECO:0000259" key="10">
    <source>
        <dbReference type="Pfam" id="PF02771"/>
    </source>
</evidence>
<dbReference type="GO" id="GO:0050660">
    <property type="term" value="F:flavin adenine dinucleotide binding"/>
    <property type="evidence" value="ECO:0007669"/>
    <property type="project" value="InterPro"/>
</dbReference>
<dbReference type="InterPro" id="IPR006091">
    <property type="entry name" value="Acyl-CoA_Oxase/DH_mid-dom"/>
</dbReference>
<dbReference type="GO" id="GO:0033539">
    <property type="term" value="P:fatty acid beta-oxidation using acyl-CoA dehydrogenase"/>
    <property type="evidence" value="ECO:0007669"/>
    <property type="project" value="TreeGrafter"/>
</dbReference>
<evidence type="ECO:0000256" key="1">
    <source>
        <dbReference type="ARBA" id="ARBA00001974"/>
    </source>
</evidence>
<dbReference type="Pfam" id="PF02770">
    <property type="entry name" value="Acyl-CoA_dh_M"/>
    <property type="match status" value="1"/>
</dbReference>
<dbReference type="SUPFAM" id="SSF47203">
    <property type="entry name" value="Acyl-CoA dehydrogenase C-terminal domain-like"/>
    <property type="match status" value="1"/>
</dbReference>
<evidence type="ECO:0000256" key="5">
    <source>
        <dbReference type="ARBA" id="ARBA00022827"/>
    </source>
</evidence>
<name>A0A1N6IX61_9PROT</name>
<dbReference type="InterPro" id="IPR013786">
    <property type="entry name" value="AcylCoA_DH/ox_N"/>
</dbReference>
<feature type="domain" description="Acyl-CoA oxidase/dehydrogenase middle" evidence="9">
    <location>
        <begin position="131"/>
        <end position="227"/>
    </location>
</feature>
<protein>
    <submittedName>
        <fullName evidence="11">Acyl-CoA dehydrogenase</fullName>
    </submittedName>
</protein>
<dbReference type="InterPro" id="IPR050741">
    <property type="entry name" value="Acyl-CoA_dehydrogenase"/>
</dbReference>
<comment type="similarity">
    <text evidence="2 7">Belongs to the acyl-CoA dehydrogenase family.</text>
</comment>
<dbReference type="STRING" id="44575.SAMN05216419_102519"/>
<dbReference type="SUPFAM" id="SSF56645">
    <property type="entry name" value="Acyl-CoA dehydrogenase NM domain-like"/>
    <property type="match status" value="1"/>
</dbReference>
<dbReference type="RefSeq" id="WP_028461841.1">
    <property type="nucleotide sequence ID" value="NZ_FSRO01000001.1"/>
</dbReference>
<evidence type="ECO:0000256" key="7">
    <source>
        <dbReference type="RuleBase" id="RU362125"/>
    </source>
</evidence>
<dbReference type="Gene3D" id="1.20.140.10">
    <property type="entry name" value="Butyryl-CoA Dehydrogenase, subunit A, domain 3"/>
    <property type="match status" value="1"/>
</dbReference>
<dbReference type="InterPro" id="IPR009075">
    <property type="entry name" value="AcylCo_DH/oxidase_C"/>
</dbReference>
<dbReference type="Gene3D" id="2.40.110.10">
    <property type="entry name" value="Butyryl-CoA Dehydrogenase, subunit A, domain 2"/>
    <property type="match status" value="1"/>
</dbReference>
<accession>A0A1N6IX61</accession>
<evidence type="ECO:0000313" key="11">
    <source>
        <dbReference type="EMBL" id="SIO36545.1"/>
    </source>
</evidence>
<feature type="domain" description="Acyl-CoA dehydrogenase/oxidase N-terminal" evidence="10">
    <location>
        <begin position="15"/>
        <end position="126"/>
    </location>
</feature>
<evidence type="ECO:0000256" key="3">
    <source>
        <dbReference type="ARBA" id="ARBA00011738"/>
    </source>
</evidence>
<dbReference type="PANTHER" id="PTHR48083:SF13">
    <property type="entry name" value="ACYL-COA DEHYDROGENASE FAMILY MEMBER 11"/>
    <property type="match status" value="1"/>
</dbReference>
<evidence type="ECO:0000259" key="8">
    <source>
        <dbReference type="Pfam" id="PF00441"/>
    </source>
</evidence>
<comment type="subunit">
    <text evidence="3">Homodimer.</text>
</comment>